<feature type="repeat" description="WD" evidence="7">
    <location>
        <begin position="292"/>
        <end position="334"/>
    </location>
</feature>
<keyword evidence="10" id="KW-1185">Reference proteome</keyword>
<dbReference type="InterPro" id="IPR036322">
    <property type="entry name" value="WD40_repeat_dom_sf"/>
</dbReference>
<feature type="repeat" description="WD" evidence="7">
    <location>
        <begin position="201"/>
        <end position="235"/>
    </location>
</feature>
<protein>
    <recommendedName>
        <fullName evidence="6">Ribosome biogenesis protein YTM1</fullName>
    </recommendedName>
</protein>
<feature type="repeat" description="WD" evidence="7">
    <location>
        <begin position="379"/>
        <end position="421"/>
    </location>
</feature>
<dbReference type="InterPro" id="IPR028599">
    <property type="entry name" value="WDR12/Ytm1"/>
</dbReference>
<dbReference type="HAMAP" id="MF_03029">
    <property type="entry name" value="WDR12"/>
    <property type="match status" value="1"/>
</dbReference>
<dbReference type="GO" id="GO:0043021">
    <property type="term" value="F:ribonucleoprotein complex binding"/>
    <property type="evidence" value="ECO:0007669"/>
    <property type="project" value="UniProtKB-UniRule"/>
</dbReference>
<dbReference type="GO" id="GO:0000466">
    <property type="term" value="P:maturation of 5.8S rRNA from tricistronic rRNA transcript (SSU-rRNA, 5.8S rRNA, LSU-rRNA)"/>
    <property type="evidence" value="ECO:0007669"/>
    <property type="project" value="UniProtKB-UniRule"/>
</dbReference>
<keyword evidence="3 7" id="KW-0853">WD repeat</keyword>
<dbReference type="OrthoDB" id="10251381at2759"/>
<comment type="function">
    <text evidence="6">Component of the NOP7 complex, which is required for maturation of the 25S and 5.8S ribosomal RNAs and formation of the 60S ribosome.</text>
</comment>
<evidence type="ECO:0000256" key="4">
    <source>
        <dbReference type="ARBA" id="ARBA00022737"/>
    </source>
</evidence>
<dbReference type="Pfam" id="PF08154">
    <property type="entry name" value="NLE"/>
    <property type="match status" value="1"/>
</dbReference>
<dbReference type="AlphaFoldDB" id="A0A2T9YSU2"/>
<evidence type="ECO:0000313" key="9">
    <source>
        <dbReference type="EMBL" id="PVU95389.1"/>
    </source>
</evidence>
<comment type="subcellular location">
    <subcellularLocation>
        <location evidence="6">Nucleus</location>
        <location evidence="6">Nucleolus</location>
    </subcellularLocation>
    <subcellularLocation>
        <location evidence="6">Nucleus</location>
        <location evidence="6">Nucleoplasm</location>
    </subcellularLocation>
</comment>
<dbReference type="Gene3D" id="2.130.10.10">
    <property type="entry name" value="YVTN repeat-like/Quinoprotein amine dehydrogenase"/>
    <property type="match status" value="1"/>
</dbReference>
<reference evidence="9 10" key="1">
    <citation type="journal article" date="2018" name="MBio">
        <title>Comparative Genomics Reveals the Core Gene Toolbox for the Fungus-Insect Symbiosis.</title>
        <authorList>
            <person name="Wang Y."/>
            <person name="Stata M."/>
            <person name="Wang W."/>
            <person name="Stajich J.E."/>
            <person name="White M.M."/>
            <person name="Moncalvo J.M."/>
        </authorList>
    </citation>
    <scope>NUCLEOTIDE SEQUENCE [LARGE SCALE GENOMIC DNA]</scope>
    <source>
        <strain evidence="9 10">SWE-8-4</strain>
    </source>
</reference>
<keyword evidence="4" id="KW-0677">Repeat</keyword>
<feature type="domain" description="NLE" evidence="8">
    <location>
        <begin position="10"/>
        <end position="72"/>
    </location>
</feature>
<gene>
    <name evidence="6" type="primary">YTM1</name>
    <name evidence="9" type="ORF">BB561_001846</name>
</gene>
<dbReference type="PRINTS" id="PR00320">
    <property type="entry name" value="GPROTEINBRPT"/>
</dbReference>
<dbReference type="Proteomes" id="UP000245383">
    <property type="component" value="Unassembled WGS sequence"/>
</dbReference>
<organism evidence="9 10">
    <name type="scientific">Smittium simulii</name>
    <dbReference type="NCBI Taxonomy" id="133385"/>
    <lineage>
        <taxon>Eukaryota</taxon>
        <taxon>Fungi</taxon>
        <taxon>Fungi incertae sedis</taxon>
        <taxon>Zoopagomycota</taxon>
        <taxon>Kickxellomycotina</taxon>
        <taxon>Harpellomycetes</taxon>
        <taxon>Harpellales</taxon>
        <taxon>Legeriomycetaceae</taxon>
        <taxon>Smittium</taxon>
    </lineage>
</organism>
<dbReference type="InterPro" id="IPR020472">
    <property type="entry name" value="WD40_PAC1"/>
</dbReference>
<dbReference type="Pfam" id="PF00400">
    <property type="entry name" value="WD40"/>
    <property type="match status" value="4"/>
</dbReference>
<dbReference type="SMART" id="SM00320">
    <property type="entry name" value="WD40"/>
    <property type="match status" value="6"/>
</dbReference>
<keyword evidence="2 6" id="KW-0698">rRNA processing</keyword>
<dbReference type="GO" id="GO:0005654">
    <property type="term" value="C:nucleoplasm"/>
    <property type="evidence" value="ECO:0007669"/>
    <property type="project" value="UniProtKB-SubCell"/>
</dbReference>
<accession>A0A2T9YSU2</accession>
<evidence type="ECO:0000259" key="8">
    <source>
        <dbReference type="Pfam" id="PF08154"/>
    </source>
</evidence>
<dbReference type="CDD" id="cd00200">
    <property type="entry name" value="WD40"/>
    <property type="match status" value="1"/>
</dbReference>
<dbReference type="PANTHER" id="PTHR19855:SF11">
    <property type="entry name" value="RIBOSOME BIOGENESIS PROTEIN WDR12"/>
    <property type="match status" value="1"/>
</dbReference>
<evidence type="ECO:0000256" key="7">
    <source>
        <dbReference type="PROSITE-ProRule" id="PRU00221"/>
    </source>
</evidence>
<dbReference type="STRING" id="133385.A0A2T9YSU2"/>
<sequence>MDSLQSKEQVQAVFVSKSKKYQVPSAPILIPTNLKRFGLSEIINHLLENEKPIPFDFLINEILLKSTIAEFLQNFSLSIENILTIEFIESIKPPTQKETLPTDSWISSLLVASNDLFYVASYDSTIQIWNSEKECKAKLVGHTGPVKSITSLGNLDNLSDNTKSNQVNLLSAGLDQTIIGWKKSLSSSNDQNPDFDQAYISYGHFASVDDVTSTVDNSHFISASADSFLKIWSTEIPSEESQLEILDNGIEGLPSLNLILSQSNAKKAKKIKPSSSESKQPKKLFKTSKLTFRGHVGPVSSVCINPNQENQFFSGGADQSIRSWDILTGDCINTKVADTSVLDTQYSSLSGLIVSGHTDKTIRIWDPRVEDSSVVSTSLKGHSSWVKSLKWSSTNPFMLASASYDSSVKIWDIRSNSYIFSIKCVSSKNNGKKPKGQLVDKLLALDWKSNTIIAGGESGDLFINSF</sequence>
<dbReference type="PROSITE" id="PS50082">
    <property type="entry name" value="WD_REPEATS_2"/>
    <property type="match status" value="4"/>
</dbReference>
<comment type="caution">
    <text evidence="9">The sequence shown here is derived from an EMBL/GenBank/DDBJ whole genome shotgun (WGS) entry which is preliminary data.</text>
</comment>
<comment type="subunit">
    <text evidence="6">Component of the NOP7 complex, composed of ERB1, NOP7 and YTM1. Within the NOP7 complex ERB1 appears to interact directly with NOP7 and YTM1. The NOP7 complex also associates with the 66S pre-ribosome.</text>
</comment>
<evidence type="ECO:0000256" key="2">
    <source>
        <dbReference type="ARBA" id="ARBA00022552"/>
    </source>
</evidence>
<proteinExistence type="inferred from homology"/>
<dbReference type="EMBL" id="MBFR01000058">
    <property type="protein sequence ID" value="PVU95389.1"/>
    <property type="molecule type" value="Genomic_DNA"/>
</dbReference>
<dbReference type="GO" id="GO:0000463">
    <property type="term" value="P:maturation of LSU-rRNA from tricistronic rRNA transcript (SSU-rRNA, 5.8S rRNA, LSU-rRNA)"/>
    <property type="evidence" value="ECO:0007669"/>
    <property type="project" value="UniProtKB-UniRule"/>
</dbReference>
<dbReference type="GO" id="GO:0005730">
    <property type="term" value="C:nucleolus"/>
    <property type="evidence" value="ECO:0007669"/>
    <property type="project" value="UniProtKB-SubCell"/>
</dbReference>
<dbReference type="InterPro" id="IPR019775">
    <property type="entry name" value="WD40_repeat_CS"/>
</dbReference>
<evidence type="ECO:0000256" key="6">
    <source>
        <dbReference type="HAMAP-Rule" id="MF_03029"/>
    </source>
</evidence>
<evidence type="ECO:0000313" key="10">
    <source>
        <dbReference type="Proteomes" id="UP000245383"/>
    </source>
</evidence>
<dbReference type="PROSITE" id="PS00678">
    <property type="entry name" value="WD_REPEATS_1"/>
    <property type="match status" value="1"/>
</dbReference>
<comment type="similarity">
    <text evidence="6">Belongs to the WD repeat WDR12/YTM1 family.</text>
</comment>
<dbReference type="InterPro" id="IPR001680">
    <property type="entry name" value="WD40_rpt"/>
</dbReference>
<feature type="repeat" description="WD" evidence="7">
    <location>
        <begin position="334"/>
        <end position="366"/>
    </location>
</feature>
<dbReference type="PROSITE" id="PS50294">
    <property type="entry name" value="WD_REPEATS_REGION"/>
    <property type="match status" value="2"/>
</dbReference>
<dbReference type="InterPro" id="IPR015943">
    <property type="entry name" value="WD40/YVTN_repeat-like_dom_sf"/>
</dbReference>
<dbReference type="InterPro" id="IPR012972">
    <property type="entry name" value="NLE"/>
</dbReference>
<dbReference type="PANTHER" id="PTHR19855">
    <property type="entry name" value="WD40 REPEAT PROTEIN 12, 37"/>
    <property type="match status" value="1"/>
</dbReference>
<name>A0A2T9YSU2_9FUNG</name>
<dbReference type="GO" id="GO:0030687">
    <property type="term" value="C:preribosome, large subunit precursor"/>
    <property type="evidence" value="ECO:0007669"/>
    <property type="project" value="UniProtKB-UniRule"/>
</dbReference>
<evidence type="ECO:0000256" key="1">
    <source>
        <dbReference type="ARBA" id="ARBA00022517"/>
    </source>
</evidence>
<evidence type="ECO:0000256" key="3">
    <source>
        <dbReference type="ARBA" id="ARBA00022574"/>
    </source>
</evidence>
<keyword evidence="1 6" id="KW-0690">Ribosome biogenesis</keyword>
<evidence type="ECO:0000256" key="5">
    <source>
        <dbReference type="ARBA" id="ARBA00023242"/>
    </source>
</evidence>
<keyword evidence="5 6" id="KW-0539">Nucleus</keyword>
<dbReference type="SUPFAM" id="SSF50978">
    <property type="entry name" value="WD40 repeat-like"/>
    <property type="match status" value="1"/>
</dbReference>